<dbReference type="AlphaFoldDB" id="A0A0E9V0Y4"/>
<accession>A0A0E9V0Y4</accession>
<reference evidence="1" key="1">
    <citation type="submission" date="2014-11" db="EMBL/GenBank/DDBJ databases">
        <authorList>
            <person name="Amaro Gonzalez C."/>
        </authorList>
    </citation>
    <scope>NUCLEOTIDE SEQUENCE</scope>
</reference>
<protein>
    <submittedName>
        <fullName evidence="1">Uncharacterized protein</fullName>
    </submittedName>
</protein>
<reference evidence="1" key="2">
    <citation type="journal article" date="2015" name="Fish Shellfish Immunol.">
        <title>Early steps in the European eel (Anguilla anguilla)-Vibrio vulnificus interaction in the gills: Role of the RtxA13 toxin.</title>
        <authorList>
            <person name="Callol A."/>
            <person name="Pajuelo D."/>
            <person name="Ebbesson L."/>
            <person name="Teles M."/>
            <person name="MacKenzie S."/>
            <person name="Amaro C."/>
        </authorList>
    </citation>
    <scope>NUCLEOTIDE SEQUENCE</scope>
</reference>
<sequence>MRGLYKINSKIKTFATFFSALFA</sequence>
<organism evidence="1">
    <name type="scientific">Anguilla anguilla</name>
    <name type="common">European freshwater eel</name>
    <name type="synonym">Muraena anguilla</name>
    <dbReference type="NCBI Taxonomy" id="7936"/>
    <lineage>
        <taxon>Eukaryota</taxon>
        <taxon>Metazoa</taxon>
        <taxon>Chordata</taxon>
        <taxon>Craniata</taxon>
        <taxon>Vertebrata</taxon>
        <taxon>Euteleostomi</taxon>
        <taxon>Actinopterygii</taxon>
        <taxon>Neopterygii</taxon>
        <taxon>Teleostei</taxon>
        <taxon>Anguilliformes</taxon>
        <taxon>Anguillidae</taxon>
        <taxon>Anguilla</taxon>
    </lineage>
</organism>
<proteinExistence type="predicted"/>
<dbReference type="EMBL" id="GBXM01037684">
    <property type="protein sequence ID" value="JAH70893.1"/>
    <property type="molecule type" value="Transcribed_RNA"/>
</dbReference>
<name>A0A0E9V0Y4_ANGAN</name>
<evidence type="ECO:0000313" key="1">
    <source>
        <dbReference type="EMBL" id="JAH70893.1"/>
    </source>
</evidence>